<dbReference type="RefSeq" id="WP_009947599.1">
    <property type="nucleotide sequence ID" value="NZ_BAAAGS010000037.1"/>
</dbReference>
<protein>
    <submittedName>
        <fullName evidence="1">Uncharacterized protein</fullName>
    </submittedName>
</protein>
<keyword evidence="2" id="KW-1185">Reference proteome</keyword>
<reference evidence="2" key="1">
    <citation type="journal article" date="2019" name="Int. J. Syst. Evol. Microbiol.">
        <title>The Global Catalogue of Microorganisms (GCM) 10K type strain sequencing project: providing services to taxonomists for standard genome sequencing and annotation.</title>
        <authorList>
            <consortium name="The Broad Institute Genomics Platform"/>
            <consortium name="The Broad Institute Genome Sequencing Center for Infectious Disease"/>
            <person name="Wu L."/>
            <person name="Ma J."/>
        </authorList>
    </citation>
    <scope>NUCLEOTIDE SEQUENCE [LARGE SCALE GENOMIC DNA]</scope>
    <source>
        <strain evidence="2">JCM 10303</strain>
    </source>
</reference>
<sequence length="50" mass="5274">MRTAQVHGLGFFLQGRRAKGQIGAFAVAMCGDGGALGDPSVKVLWAKQDR</sequence>
<evidence type="ECO:0000313" key="2">
    <source>
        <dbReference type="Proteomes" id="UP001500729"/>
    </source>
</evidence>
<evidence type="ECO:0000313" key="1">
    <source>
        <dbReference type="EMBL" id="GAA0543948.1"/>
    </source>
</evidence>
<name>A0ABP3NJM7_SACER</name>
<organism evidence="1 2">
    <name type="scientific">Saccharopolyspora erythraea</name>
    <name type="common">Streptomyces erythraeus</name>
    <dbReference type="NCBI Taxonomy" id="1836"/>
    <lineage>
        <taxon>Bacteria</taxon>
        <taxon>Bacillati</taxon>
        <taxon>Actinomycetota</taxon>
        <taxon>Actinomycetes</taxon>
        <taxon>Pseudonocardiales</taxon>
        <taxon>Pseudonocardiaceae</taxon>
        <taxon>Saccharopolyspora</taxon>
    </lineage>
</organism>
<dbReference type="Proteomes" id="UP001500729">
    <property type="component" value="Unassembled WGS sequence"/>
</dbReference>
<proteinExistence type="predicted"/>
<dbReference type="EMBL" id="BAAAGS010000037">
    <property type="protein sequence ID" value="GAA0543948.1"/>
    <property type="molecule type" value="Genomic_DNA"/>
</dbReference>
<comment type="caution">
    <text evidence="1">The sequence shown here is derived from an EMBL/GenBank/DDBJ whole genome shotgun (WGS) entry which is preliminary data.</text>
</comment>
<accession>A0ABP3NJM7</accession>
<gene>
    <name evidence="1" type="ORF">GCM10009533_48610</name>
</gene>